<name>A0AAV6P5D5_9ROSI</name>
<keyword evidence="2" id="KW-1185">Reference proteome</keyword>
<dbReference type="Pfam" id="PF07107">
    <property type="entry name" value="WI12"/>
    <property type="match status" value="1"/>
</dbReference>
<gene>
    <name evidence="1" type="primary">SAG20</name>
    <name evidence="1" type="ORF">SDJN03_00693</name>
</gene>
<comment type="caution">
    <text evidence="1">The sequence shown here is derived from an EMBL/GenBank/DDBJ whole genome shotgun (WGS) entry which is preliminary data.</text>
</comment>
<sequence length="199" mass="21924">MVVNNSRRSKYGDKKVRYKIYALVGNTKLANSESPSEQNEISVAIVTALYEALSSKDVETVHRLLAPDLEWWFHGPPSHQYLMRLLTGVSSSSFVFAPISIVAFGPTVLAEGYDTKRAVSWVHAWTITDGVITHVKEYLNTSVTVKRFATAADEESPSSSPPYAEADTLTTTNCQSVWQSKVCGESVPGLVLALQMHML</sequence>
<dbReference type="InterPro" id="IPR009798">
    <property type="entry name" value="Wun1-like"/>
</dbReference>
<dbReference type="PANTHER" id="PTHR33703">
    <property type="entry name" value="OS07G0691300 PROTEIN"/>
    <property type="match status" value="1"/>
</dbReference>
<dbReference type="PANTHER" id="PTHR33703:SF1">
    <property type="entry name" value="WOUND-INDUCED PROTEIN 1"/>
    <property type="match status" value="1"/>
</dbReference>
<proteinExistence type="predicted"/>
<dbReference type="AlphaFoldDB" id="A0AAV6P5D5"/>
<feature type="non-terminal residue" evidence="1">
    <location>
        <position position="1"/>
    </location>
</feature>
<organism evidence="1 2">
    <name type="scientific">Cucurbita argyrosperma subsp. sororia</name>
    <dbReference type="NCBI Taxonomy" id="37648"/>
    <lineage>
        <taxon>Eukaryota</taxon>
        <taxon>Viridiplantae</taxon>
        <taxon>Streptophyta</taxon>
        <taxon>Embryophyta</taxon>
        <taxon>Tracheophyta</taxon>
        <taxon>Spermatophyta</taxon>
        <taxon>Magnoliopsida</taxon>
        <taxon>eudicotyledons</taxon>
        <taxon>Gunneridae</taxon>
        <taxon>Pentapetalae</taxon>
        <taxon>rosids</taxon>
        <taxon>fabids</taxon>
        <taxon>Cucurbitales</taxon>
        <taxon>Cucurbitaceae</taxon>
        <taxon>Cucurbiteae</taxon>
        <taxon>Cucurbita</taxon>
    </lineage>
</organism>
<dbReference type="EMBL" id="JAGKQH010000001">
    <property type="protein sequence ID" value="KAG6607351.1"/>
    <property type="molecule type" value="Genomic_DNA"/>
</dbReference>
<protein>
    <submittedName>
        <fullName evidence="1">Senescence associated protein 20</fullName>
    </submittedName>
</protein>
<evidence type="ECO:0000313" key="1">
    <source>
        <dbReference type="EMBL" id="KAG6607351.1"/>
    </source>
</evidence>
<accession>A0AAV6P5D5</accession>
<reference evidence="1 2" key="1">
    <citation type="journal article" date="2021" name="Hortic Res">
        <title>The domestication of Cucurbita argyrosperma as revealed by the genome of its wild relative.</title>
        <authorList>
            <person name="Barrera-Redondo J."/>
            <person name="Sanchez-de la Vega G."/>
            <person name="Aguirre-Liguori J.A."/>
            <person name="Castellanos-Morales G."/>
            <person name="Gutierrez-Guerrero Y.T."/>
            <person name="Aguirre-Dugua X."/>
            <person name="Aguirre-Planter E."/>
            <person name="Tenaillon M.I."/>
            <person name="Lira-Saade R."/>
            <person name="Eguiarte L.E."/>
        </authorList>
    </citation>
    <scope>NUCLEOTIDE SEQUENCE [LARGE SCALE GENOMIC DNA]</scope>
    <source>
        <strain evidence="1">JBR-2021</strain>
    </source>
</reference>
<evidence type="ECO:0000313" key="2">
    <source>
        <dbReference type="Proteomes" id="UP000685013"/>
    </source>
</evidence>
<dbReference type="Proteomes" id="UP000685013">
    <property type="component" value="Chromosome 1"/>
</dbReference>